<proteinExistence type="predicted"/>
<sequence length="394" mass="41445">MIINRRWIGTATAALLVATMTSTVPSGAHAAPANDVTTAVQQKLLAEAAVAADQAFRTADVADTRVDVTRKDGRGWAFGTAVLVAPQGEDLHPSGWLFVARQHRGGWQVAFEGEATFAELTAAAPASVVAEQERDTFTAPRTMAANGDFRTGMRLPFTVGQSWILRGGPHGWSGSPRPFSSIDLYGGDERVLAVRAGTAYTMCKGWIRVVHDRGYATDYYHLWNNISVDGASVSAGTFLGNTGTDITCGGSASSRHVHLGLRQNSAYVAVATHNLGKWVPREGSVAYEGSALHGSKRVNVKGTLYNYGALGFTEGIVDSNGGTSVSRRSGPGTGYGVVGSIADGATAAVACSSNGTSHTGRWGTSTLWNRLTDGTWIPDAYLYTGSANPVNGWC</sequence>
<organism evidence="2 3">
    <name type="scientific">Micromonospora arida</name>
    <dbReference type="NCBI Taxonomy" id="2203715"/>
    <lineage>
        <taxon>Bacteria</taxon>
        <taxon>Bacillati</taxon>
        <taxon>Actinomycetota</taxon>
        <taxon>Actinomycetes</taxon>
        <taxon>Micromonosporales</taxon>
        <taxon>Micromonosporaceae</taxon>
        <taxon>Micromonospora</taxon>
    </lineage>
</organism>
<name>A0A3N9XS03_9ACTN</name>
<accession>A0A3N9XS03</accession>
<dbReference type="AlphaFoldDB" id="A0A3N9XS03"/>
<reference evidence="2 3" key="1">
    <citation type="submission" date="2018-05" db="EMBL/GenBank/DDBJ databases">
        <title>Micromonospora from Atacama Desert.</title>
        <authorList>
            <person name="Carro L."/>
            <person name="Goodfellow M."/>
            <person name="Klenk H.-P."/>
        </authorList>
    </citation>
    <scope>NUCLEOTIDE SEQUENCE [LARGE SCALE GENOMIC DNA]</scope>
    <source>
        <strain evidence="2 3">LB32</strain>
    </source>
</reference>
<feature type="chain" id="PRO_5017987809" evidence="1">
    <location>
        <begin position="31"/>
        <end position="394"/>
    </location>
</feature>
<evidence type="ECO:0000313" key="2">
    <source>
        <dbReference type="EMBL" id="RQX10223.1"/>
    </source>
</evidence>
<dbReference type="EMBL" id="QGSY01000159">
    <property type="protein sequence ID" value="RQX10223.1"/>
    <property type="molecule type" value="Genomic_DNA"/>
</dbReference>
<keyword evidence="3" id="KW-1185">Reference proteome</keyword>
<dbReference type="RefSeq" id="WP_124855843.1">
    <property type="nucleotide sequence ID" value="NZ_JBEXYX010000016.1"/>
</dbReference>
<evidence type="ECO:0000313" key="3">
    <source>
        <dbReference type="Proteomes" id="UP000266889"/>
    </source>
</evidence>
<dbReference type="SUPFAM" id="SSF51261">
    <property type="entry name" value="Duplicated hybrid motif"/>
    <property type="match status" value="1"/>
</dbReference>
<dbReference type="InterPro" id="IPR011055">
    <property type="entry name" value="Dup_hybrid_motif"/>
</dbReference>
<dbReference type="OrthoDB" id="6188067at2"/>
<dbReference type="Gene3D" id="2.70.70.10">
    <property type="entry name" value="Glucose Permease (Domain IIA)"/>
    <property type="match status" value="1"/>
</dbReference>
<evidence type="ECO:0000256" key="1">
    <source>
        <dbReference type="SAM" id="SignalP"/>
    </source>
</evidence>
<gene>
    <name evidence="2" type="ORF">DLJ58_12050</name>
</gene>
<feature type="signal peptide" evidence="1">
    <location>
        <begin position="1"/>
        <end position="30"/>
    </location>
</feature>
<protein>
    <submittedName>
        <fullName evidence="2">Peptidase M23</fullName>
    </submittedName>
</protein>
<keyword evidence="1" id="KW-0732">Signal</keyword>
<comment type="caution">
    <text evidence="2">The sequence shown here is derived from an EMBL/GenBank/DDBJ whole genome shotgun (WGS) entry which is preliminary data.</text>
</comment>
<dbReference type="Proteomes" id="UP000266889">
    <property type="component" value="Unassembled WGS sequence"/>
</dbReference>